<comment type="caution">
    <text evidence="1">The sequence shown here is derived from an EMBL/GenBank/DDBJ whole genome shotgun (WGS) entry which is preliminary data.</text>
</comment>
<reference evidence="1 2" key="1">
    <citation type="submission" date="2016-12" db="EMBL/GenBank/DDBJ databases">
        <title>Trade-off between light-utilization and light-protection in marine flavobacteria.</title>
        <authorList>
            <person name="Kumagai Y."/>
            <person name="Yoshizawa S."/>
            <person name="Kogure K."/>
            <person name="Iwasaki W."/>
        </authorList>
    </citation>
    <scope>NUCLEOTIDE SEQUENCE [LARGE SCALE GENOMIC DNA]</scope>
    <source>
        <strain evidence="1 2">NBRC 108759</strain>
    </source>
</reference>
<protein>
    <submittedName>
        <fullName evidence="1">Uncharacterized protein</fullName>
    </submittedName>
</protein>
<keyword evidence="2" id="KW-1185">Reference proteome</keyword>
<organism evidence="1 2">
    <name type="scientific">Polaribacter porphyrae</name>
    <dbReference type="NCBI Taxonomy" id="1137780"/>
    <lineage>
        <taxon>Bacteria</taxon>
        <taxon>Pseudomonadati</taxon>
        <taxon>Bacteroidota</taxon>
        <taxon>Flavobacteriia</taxon>
        <taxon>Flavobacteriales</taxon>
        <taxon>Flavobacteriaceae</taxon>
    </lineage>
</organism>
<name>A0A2S7WSL4_9FLAO</name>
<dbReference type="AlphaFoldDB" id="A0A2S7WSL4"/>
<proteinExistence type="predicted"/>
<evidence type="ECO:0000313" key="1">
    <source>
        <dbReference type="EMBL" id="PQJ80587.1"/>
    </source>
</evidence>
<dbReference type="EMBL" id="MSCN01000001">
    <property type="protein sequence ID" value="PQJ80587.1"/>
    <property type="molecule type" value="Genomic_DNA"/>
</dbReference>
<dbReference type="Proteomes" id="UP000238882">
    <property type="component" value="Unassembled WGS sequence"/>
</dbReference>
<evidence type="ECO:0000313" key="2">
    <source>
        <dbReference type="Proteomes" id="UP000238882"/>
    </source>
</evidence>
<accession>A0A2S7WSL4</accession>
<gene>
    <name evidence="1" type="ORF">BTO18_16000</name>
</gene>
<sequence>MIGKRLKKFLVKKKEDEVIEMNFALDYPNSKYKIKSSIKVGGKSKNIDSLIIRAKKGIKSIIKISNKYKN</sequence>